<keyword evidence="1" id="KW-0472">Membrane</keyword>
<reference evidence="2" key="1">
    <citation type="submission" date="2012-03" db="EMBL/GenBank/DDBJ databases">
        <title>The genome of cave-isolated P. fluorescens strain R124 demonstrates phenotypic adaptation to the mineral environment.</title>
        <authorList>
            <person name="Barton M.D."/>
            <person name="Petronio M."/>
            <person name="Giarrizzo J.G."/>
            <person name="Bowling B."/>
            <person name="Barton H.A."/>
        </authorList>
    </citation>
    <scope>NUCLEOTIDE SEQUENCE</scope>
    <source>
        <strain evidence="2">R124</strain>
        <plasmid evidence="2">pMP-R124</plasmid>
    </source>
</reference>
<sequence length="57" mass="5882">MLKFLAIGLFGSLVGSAIVAIKAAPVEPGTFFTPAIVTATFASAFMGVLLEILRPSK</sequence>
<gene>
    <name evidence="2" type="ORF">I1A_000036</name>
</gene>
<organism evidence="2">
    <name type="scientific">Pseudomonas fluorescens R124</name>
    <dbReference type="NCBI Taxonomy" id="743713"/>
    <lineage>
        <taxon>Bacteria</taxon>
        <taxon>Pseudomonadati</taxon>
        <taxon>Pseudomonadota</taxon>
        <taxon>Gammaproteobacteria</taxon>
        <taxon>Pseudomonadales</taxon>
        <taxon>Pseudomonadaceae</taxon>
        <taxon>Pseudomonas</taxon>
    </lineage>
</organism>
<evidence type="ECO:0000256" key="1">
    <source>
        <dbReference type="SAM" id="Phobius"/>
    </source>
</evidence>
<evidence type="ECO:0000313" key="3">
    <source>
        <dbReference type="EMBL" id="EJZ60957.1"/>
    </source>
</evidence>
<dbReference type="AlphaFoldDB" id="K0WNI8"/>
<keyword evidence="2" id="KW-0614">Plasmid</keyword>
<reference evidence="3 4" key="2">
    <citation type="submission" date="2012-08" db="EMBL/GenBank/DDBJ databases">
        <title>The genome of cave-isolated P. fluorescens strain R124 demonstrates phenotypic adaptation to the mineral environment.</title>
        <authorList>
            <person name="Barton M.D."/>
            <person name="Petronio M."/>
            <person name="Giarrizzo J.G."/>
            <person name="Bowling B.V."/>
            <person name="Barton H.A."/>
        </authorList>
    </citation>
    <scope>NUCLEOTIDE SEQUENCE [LARGE SCALE GENOMIC DNA]</scope>
    <source>
        <strain evidence="3 4">R124</strain>
        <plasmid evidence="3 4">pMP-R124</plasmid>
    </source>
</reference>
<keyword evidence="1" id="KW-1133">Transmembrane helix</keyword>
<feature type="transmembrane region" description="Helical" evidence="1">
    <location>
        <begin position="33"/>
        <end position="53"/>
    </location>
</feature>
<keyword evidence="1" id="KW-0812">Transmembrane</keyword>
<dbReference type="RefSeq" id="WP_003230038.1">
    <property type="nucleotide sequence ID" value="NC_022437.1"/>
</dbReference>
<proteinExistence type="predicted"/>
<dbReference type="HOGENOM" id="CLU_2993285_0_0_6"/>
<geneLocation type="plasmid" evidence="2 4">
    <name>pMP-R124</name>
</geneLocation>
<accession>K0WNI8</accession>
<evidence type="ECO:0000313" key="4">
    <source>
        <dbReference type="Proteomes" id="UP000006045"/>
    </source>
</evidence>
<name>K0WNI8_PSEFL</name>
<dbReference type="EMBL" id="CM001562">
    <property type="protein sequence ID" value="EJZ60957.1"/>
    <property type="molecule type" value="Genomic_DNA"/>
</dbReference>
<protein>
    <submittedName>
        <fullName evidence="2">Uncharacterized protein</fullName>
    </submittedName>
</protein>
<dbReference type="EMBL" id="JQ737005">
    <property type="protein sequence ID" value="AFS51712.1"/>
    <property type="molecule type" value="Genomic_DNA"/>
</dbReference>
<dbReference type="Proteomes" id="UP000006045">
    <property type="component" value="Plasmid pMP-R124"/>
</dbReference>
<evidence type="ECO:0000313" key="2">
    <source>
        <dbReference type="EMBL" id="AFS51712.1"/>
    </source>
</evidence>